<gene>
    <name evidence="2" type="primary">Cre-sop-3</name>
    <name evidence="2" type="ORF">CRE_28073</name>
</gene>
<feature type="compositionally biased region" description="Pro residues" evidence="1">
    <location>
        <begin position="1196"/>
        <end position="1206"/>
    </location>
</feature>
<feature type="compositionally biased region" description="Basic and acidic residues" evidence="1">
    <location>
        <begin position="966"/>
        <end position="983"/>
    </location>
</feature>
<feature type="compositionally biased region" description="Basic and acidic residues" evidence="1">
    <location>
        <begin position="1145"/>
        <end position="1160"/>
    </location>
</feature>
<feature type="region of interest" description="Disordered" evidence="1">
    <location>
        <begin position="803"/>
        <end position="1378"/>
    </location>
</feature>
<dbReference type="eggNOG" id="ENOG502QPZ7">
    <property type="taxonomic scope" value="Eukaryota"/>
</dbReference>
<feature type="compositionally biased region" description="Pro residues" evidence="1">
    <location>
        <begin position="833"/>
        <end position="844"/>
    </location>
</feature>
<feature type="compositionally biased region" description="Pro residues" evidence="1">
    <location>
        <begin position="1231"/>
        <end position="1240"/>
    </location>
</feature>
<feature type="compositionally biased region" description="Polar residues" evidence="1">
    <location>
        <begin position="900"/>
        <end position="914"/>
    </location>
</feature>
<evidence type="ECO:0000313" key="3">
    <source>
        <dbReference type="Proteomes" id="UP000008281"/>
    </source>
</evidence>
<feature type="compositionally biased region" description="Gly residues" evidence="1">
    <location>
        <begin position="572"/>
        <end position="583"/>
    </location>
</feature>
<feature type="compositionally biased region" description="Basic and acidic residues" evidence="1">
    <location>
        <begin position="1117"/>
        <end position="1133"/>
    </location>
</feature>
<dbReference type="Proteomes" id="UP000008281">
    <property type="component" value="Unassembled WGS sequence"/>
</dbReference>
<feature type="compositionally biased region" description="Polar residues" evidence="1">
    <location>
        <begin position="880"/>
        <end position="890"/>
    </location>
</feature>
<evidence type="ECO:0000313" key="2">
    <source>
        <dbReference type="EMBL" id="EFP02905.1"/>
    </source>
</evidence>
<feature type="compositionally biased region" description="Basic residues" evidence="1">
    <location>
        <begin position="541"/>
        <end position="552"/>
    </location>
</feature>
<name>E3LM59_CAERE</name>
<proteinExistence type="predicted"/>
<dbReference type="STRING" id="31234.E3LM59"/>
<feature type="compositionally biased region" description="Pro residues" evidence="1">
    <location>
        <begin position="1330"/>
        <end position="1345"/>
    </location>
</feature>
<dbReference type="FunCoup" id="E3LM59">
    <property type="interactions" value="1423"/>
</dbReference>
<keyword evidence="3" id="KW-1185">Reference proteome</keyword>
<feature type="compositionally biased region" description="Pro residues" evidence="1">
    <location>
        <begin position="750"/>
        <end position="761"/>
    </location>
</feature>
<feature type="compositionally biased region" description="Polar residues" evidence="1">
    <location>
        <begin position="1209"/>
        <end position="1225"/>
    </location>
</feature>
<feature type="compositionally biased region" description="Basic and acidic residues" evidence="1">
    <location>
        <begin position="991"/>
        <end position="1065"/>
    </location>
</feature>
<dbReference type="EMBL" id="DS268411">
    <property type="protein sequence ID" value="EFP02905.1"/>
    <property type="molecule type" value="Genomic_DNA"/>
</dbReference>
<dbReference type="OrthoDB" id="5861512at2759"/>
<dbReference type="HOGENOM" id="CLU_255799_0_0_1"/>
<sequence>MRKRCEEKEVREIKNGIDRNACKDAFRALEHVLIRDAADSSFSAINSSKYGFYSPRTDLLPGRLYYVAEPMLVRLAEKEGKSHADNSHLDLLPFIEISFVKNDKQSKLPVFDQSGEWTSFNDANVCICVKFNHGFLFSQHTIRKLAPLVPKAPLVRNYVNYYRYTSGRSSTKSNLKLLTQFPDSNDVQQFYDIDSSKLTKEDDAVVVEMFLSDMRDLPKFIETLRSEWKHGSMWESILAMCESKQEPVQKNVLAVNFQLALRRNEFNLQFDSGCGIMTMKISEKHPGQYAIQTSSHLTGDSLSEEVDKMLAEKLNSTWSIPITLTFAVSPLKCHLKNMLSPLNCANSSGFDSDKLQRCWLGSSKTKQSNKQCAVKKNEKVMIVELGPVIEPEKLVYTRENDEELRGSLLSSFGEVDPYYEQTSTIGKTSIQQRPKQEPSQLASMDMMSAELDMDKGRQSIENAMYMRPQDVQRMSFLESARVHMKQSIGAAHAVGLASHQPHHSPGGPMRHHSYTMGFDSPAPYDPNIPASLQFPDPSTHGKGKQRKPRAKKQQNEDGMAPAGRGKGRKGRGAGAVGAGGGRKSSGVAANENPFQMDPMRPPLQRSFSDFPGQMNPQQMQYQQMQHMQQMHHYQQNQQFQQNQQYQHNQQQQYRIHMQQQQQQQHQQMLQQQQQHQMQSPQHSGMNTPKSQQAPSYTDEESDEDYDPPRLPKPQVSAASRSSLPPPQQLGNPMVGYPGMPLQSPNHLPLTPSPLSAPPKPFSPEQQHFGMKMRENAYWKELDRLDIKPDLEALKRETAMKLAAVGAPESASASSLPGPTLTDTSIASTDSQNPAPPINKPPTSAPTPKKKLGLEAAISKIRGQQEQALQKQQQQQFQQQDSVESTNSEQPTPQPLDQHPGVSQQLAPNQMNRARNMNGIFDDEAEENNSNNPDVKMPLSALRKALAPPMTDSSTPGSSSSFVMPNLKKEPVEEEPEREKEKLIVKIPKFLKLAEDRKEERREKDRDRDRDGDRDRERSEKDDKVQKEKDKREREKEKRRQRDRDRAEQKKAEKESIVGKEKDQSSSKKRKLDKKEEKDRREPEKKKGKNDGKEFNKTTTTTTTSMIPTLSLKTFRIPKKDTAYDDKKEVKEDASASGPSTSSESSIRKEVPAAPVTRKESTSVVSSVPIQRKESFTSQSGPPPDNHREPPSKKKPVPPMNGPPAYPGPSNISTMPSNIRGSNINSGGRKPPMAPPPPMMRGPPSDQIYRERTGSMRGFPPSSHYHGSGGGGGSKQVASYAQGLPPGMGPPAVKPHGNNYQASQWVRPPTHRDSHSYHGMPSLGPPQLQREPPPPPPQMIPLPREQPPVLREHPKEHKVRSAEDGPDSPEEGTLRIDDE</sequence>
<feature type="compositionally biased region" description="Low complexity" evidence="1">
    <location>
        <begin position="863"/>
        <end position="879"/>
    </location>
</feature>
<feature type="compositionally biased region" description="Polar residues" evidence="1">
    <location>
        <begin position="679"/>
        <end position="693"/>
    </location>
</feature>
<organism evidence="3">
    <name type="scientific">Caenorhabditis remanei</name>
    <name type="common">Caenorhabditis vulgaris</name>
    <dbReference type="NCBI Taxonomy" id="31234"/>
    <lineage>
        <taxon>Eukaryota</taxon>
        <taxon>Metazoa</taxon>
        <taxon>Ecdysozoa</taxon>
        <taxon>Nematoda</taxon>
        <taxon>Chromadorea</taxon>
        <taxon>Rhabditida</taxon>
        <taxon>Rhabditina</taxon>
        <taxon>Rhabditomorpha</taxon>
        <taxon>Rhabditoidea</taxon>
        <taxon>Rhabditidae</taxon>
        <taxon>Peloderinae</taxon>
        <taxon>Caenorhabditis</taxon>
    </lineage>
</organism>
<protein>
    <submittedName>
        <fullName evidence="2">CRE-SOP-3 protein</fullName>
    </submittedName>
</protein>
<dbReference type="InParanoid" id="E3LM59"/>
<evidence type="ECO:0000256" key="1">
    <source>
        <dbReference type="SAM" id="MobiDB-lite"/>
    </source>
</evidence>
<feature type="compositionally biased region" description="Polar residues" evidence="1">
    <location>
        <begin position="810"/>
        <end position="832"/>
    </location>
</feature>
<feature type="region of interest" description="Disordered" evidence="1">
    <location>
        <begin position="496"/>
        <end position="766"/>
    </location>
</feature>
<feature type="compositionally biased region" description="Basic and acidic residues" evidence="1">
    <location>
        <begin position="1349"/>
        <end position="1362"/>
    </location>
</feature>
<feature type="compositionally biased region" description="Basic and acidic residues" evidence="1">
    <location>
        <begin position="1072"/>
        <end position="1095"/>
    </location>
</feature>
<feature type="compositionally biased region" description="Low complexity" evidence="1">
    <location>
        <begin position="1134"/>
        <end position="1144"/>
    </location>
</feature>
<feature type="compositionally biased region" description="Low complexity" evidence="1">
    <location>
        <begin position="613"/>
        <end position="678"/>
    </location>
</feature>
<dbReference type="OMA" id="PWGDMAK"/>
<reference evidence="2" key="1">
    <citation type="submission" date="2007-07" db="EMBL/GenBank/DDBJ databases">
        <title>PCAP assembly of the Caenorhabditis remanei genome.</title>
        <authorList>
            <consortium name="The Caenorhabditis remanei Sequencing Consortium"/>
            <person name="Wilson R.K."/>
        </authorList>
    </citation>
    <scope>NUCLEOTIDE SEQUENCE [LARGE SCALE GENOMIC DNA]</scope>
    <source>
        <strain evidence="2">PB4641</strain>
    </source>
</reference>
<accession>E3LM59</accession>